<keyword evidence="3" id="KW-1185">Reference proteome</keyword>
<dbReference type="AlphaFoldDB" id="E2BQL9"/>
<dbReference type="SUPFAM" id="SSF56815">
    <property type="entry name" value="Sec1/munc18-like (SM) proteins"/>
    <property type="match status" value="1"/>
</dbReference>
<sequence length="163" mass="18900">MILYIFVLFYSLYNQKNFYFQLVYNILEYSGINTRRSNLFDREAVAKITKKLFKGLSGVDNIYTQHCPLINETLEDLIKGRLSTHIFPYLGNMIMSRRPQDIIVFMIGGTTYEESLAIYNLNKQNQGIKIILGGTTIHNFKSFAEEVHHATTGILMRYKIGKN</sequence>
<protein>
    <submittedName>
        <fullName evidence="2">Vacuolar protein sorting-associated protein 45</fullName>
    </submittedName>
</protein>
<dbReference type="Gene3D" id="3.40.50.1910">
    <property type="match status" value="1"/>
</dbReference>
<dbReference type="Proteomes" id="UP000008237">
    <property type="component" value="Unassembled WGS sequence"/>
</dbReference>
<proteinExistence type="inferred from homology"/>
<evidence type="ECO:0000256" key="1">
    <source>
        <dbReference type="ARBA" id="ARBA00009884"/>
    </source>
</evidence>
<dbReference type="Pfam" id="PF00995">
    <property type="entry name" value="Sec1"/>
    <property type="match status" value="1"/>
</dbReference>
<dbReference type="InterPro" id="IPR027482">
    <property type="entry name" value="Sec1-like_dom2"/>
</dbReference>
<evidence type="ECO:0000313" key="2">
    <source>
        <dbReference type="EMBL" id="EFN82010.1"/>
    </source>
</evidence>
<evidence type="ECO:0000313" key="3">
    <source>
        <dbReference type="Proteomes" id="UP000008237"/>
    </source>
</evidence>
<organism evidence="3">
    <name type="scientific">Harpegnathos saltator</name>
    <name type="common">Jerdon's jumping ant</name>
    <dbReference type="NCBI Taxonomy" id="610380"/>
    <lineage>
        <taxon>Eukaryota</taxon>
        <taxon>Metazoa</taxon>
        <taxon>Ecdysozoa</taxon>
        <taxon>Arthropoda</taxon>
        <taxon>Hexapoda</taxon>
        <taxon>Insecta</taxon>
        <taxon>Pterygota</taxon>
        <taxon>Neoptera</taxon>
        <taxon>Endopterygota</taxon>
        <taxon>Hymenoptera</taxon>
        <taxon>Apocrita</taxon>
        <taxon>Aculeata</taxon>
        <taxon>Formicoidea</taxon>
        <taxon>Formicidae</taxon>
        <taxon>Ponerinae</taxon>
        <taxon>Ponerini</taxon>
        <taxon>Harpegnathos</taxon>
    </lineage>
</organism>
<dbReference type="InParanoid" id="E2BQL9"/>
<accession>E2BQL9</accession>
<reference evidence="2 3" key="1">
    <citation type="journal article" date="2010" name="Science">
        <title>Genomic comparison of the ants Camponotus floridanus and Harpegnathos saltator.</title>
        <authorList>
            <person name="Bonasio R."/>
            <person name="Zhang G."/>
            <person name="Ye C."/>
            <person name="Mutti N.S."/>
            <person name="Fang X."/>
            <person name="Qin N."/>
            <person name="Donahue G."/>
            <person name="Yang P."/>
            <person name="Li Q."/>
            <person name="Li C."/>
            <person name="Zhang P."/>
            <person name="Huang Z."/>
            <person name="Berger S.L."/>
            <person name="Reinberg D."/>
            <person name="Wang J."/>
            <person name="Liebig J."/>
        </authorList>
    </citation>
    <scope>NUCLEOTIDE SEQUENCE [LARGE SCALE GENOMIC DNA]</scope>
    <source>
        <strain evidence="2 3">R22 G/1</strain>
    </source>
</reference>
<dbReference type="InterPro" id="IPR036045">
    <property type="entry name" value="Sec1-like_sf"/>
</dbReference>
<dbReference type="GO" id="GO:0016192">
    <property type="term" value="P:vesicle-mediated transport"/>
    <property type="evidence" value="ECO:0007669"/>
    <property type="project" value="InterPro"/>
</dbReference>
<dbReference type="PANTHER" id="PTHR11679">
    <property type="entry name" value="VESICLE PROTEIN SORTING-ASSOCIATED"/>
    <property type="match status" value="1"/>
</dbReference>
<gene>
    <name evidence="2" type="ORF">EAI_14403</name>
</gene>
<dbReference type="EMBL" id="GL449783">
    <property type="protein sequence ID" value="EFN82010.1"/>
    <property type="molecule type" value="Genomic_DNA"/>
</dbReference>
<name>E2BQL9_HARSA</name>
<dbReference type="OMA" id="STHIFPY"/>
<dbReference type="OrthoDB" id="10266265at2759"/>
<dbReference type="STRING" id="610380.E2BQL9"/>
<dbReference type="InterPro" id="IPR001619">
    <property type="entry name" value="Sec1-like"/>
</dbReference>
<comment type="similarity">
    <text evidence="1">Belongs to the STXBP/unc-18/SEC1 family.</text>
</comment>